<keyword evidence="2" id="KW-0255">Endonuclease</keyword>
<dbReference type="EMBL" id="JALEMU010000001">
    <property type="protein sequence ID" value="MCI5754672.1"/>
    <property type="molecule type" value="Genomic_DNA"/>
</dbReference>
<dbReference type="PIRSF" id="PIRSF005520">
    <property type="entry name" value="UCP005520"/>
    <property type="match status" value="1"/>
</dbReference>
<dbReference type="PANTHER" id="PTHR34276:SF1">
    <property type="entry name" value="MINI-RIBONUCLEASE 3"/>
    <property type="match status" value="1"/>
</dbReference>
<evidence type="ECO:0000313" key="6">
    <source>
        <dbReference type="Proteomes" id="UP001139365"/>
    </source>
</evidence>
<evidence type="ECO:0000313" key="5">
    <source>
        <dbReference type="EMBL" id="MCI5754672.1"/>
    </source>
</evidence>
<dbReference type="HAMAP" id="MF_01468">
    <property type="entry name" value="RNase_Mini_III"/>
    <property type="match status" value="1"/>
</dbReference>
<evidence type="ECO:0000256" key="2">
    <source>
        <dbReference type="ARBA" id="ARBA00022759"/>
    </source>
</evidence>
<proteinExistence type="inferred from homology"/>
<dbReference type="InterPro" id="IPR008226">
    <property type="entry name" value="Mini3_fam"/>
</dbReference>
<evidence type="ECO:0000256" key="3">
    <source>
        <dbReference type="ARBA" id="ARBA00022801"/>
    </source>
</evidence>
<dbReference type="AlphaFoldDB" id="A0AAE3FGX9"/>
<keyword evidence="1" id="KW-0540">Nuclease</keyword>
<protein>
    <submittedName>
        <fullName evidence="5">Ribonuclease III</fullName>
    </submittedName>
</protein>
<dbReference type="InterPro" id="IPR000999">
    <property type="entry name" value="RNase_III_dom"/>
</dbReference>
<dbReference type="Gene3D" id="1.10.1520.10">
    <property type="entry name" value="Ribonuclease III domain"/>
    <property type="match status" value="1"/>
</dbReference>
<comment type="caution">
    <text evidence="5">The sequence shown here is derived from an EMBL/GenBank/DDBJ whole genome shotgun (WGS) entry which is preliminary data.</text>
</comment>
<dbReference type="InterPro" id="IPR036389">
    <property type="entry name" value="RNase_III_sf"/>
</dbReference>
<accession>A0AAE3FGX9</accession>
<gene>
    <name evidence="5" type="ORF">MR241_00055</name>
</gene>
<dbReference type="PANTHER" id="PTHR34276">
    <property type="entry name" value="MINI-RIBONUCLEASE 3"/>
    <property type="match status" value="1"/>
</dbReference>
<evidence type="ECO:0000259" key="4">
    <source>
        <dbReference type="Pfam" id="PF00636"/>
    </source>
</evidence>
<feature type="domain" description="RNase III" evidence="4">
    <location>
        <begin position="15"/>
        <end position="112"/>
    </location>
</feature>
<organism evidence="5 6">
    <name type="scientific">Candidatus Colimorpha enterica</name>
    <dbReference type="NCBI Taxonomy" id="3083063"/>
    <lineage>
        <taxon>Bacteria</taxon>
        <taxon>Pseudomonadati</taxon>
        <taxon>Bacteroidota</taxon>
        <taxon>Bacteroidia</taxon>
        <taxon>Bacteroidales</taxon>
        <taxon>Candidatus Colimorpha</taxon>
    </lineage>
</organism>
<dbReference type="GO" id="GO:0006396">
    <property type="term" value="P:RNA processing"/>
    <property type="evidence" value="ECO:0007669"/>
    <property type="project" value="InterPro"/>
</dbReference>
<name>A0AAE3FGX9_9BACT</name>
<dbReference type="Pfam" id="PF00636">
    <property type="entry name" value="Ribonuclease_3"/>
    <property type="match status" value="1"/>
</dbReference>
<sequence length="132" mass="14176">MLFEIPSSSSLSGAALAYLGDSVLELIARQYLLSTGVTDVGKLNSLALSYVKATAQSDAMENLLPVLTAEEAAVFRRGRNSHGIAIPKSAKAGQYRRATGMEALFAWLYINGRTDRMKELFTVGFIGENGEG</sequence>
<reference evidence="5 6" key="1">
    <citation type="submission" date="2022-03" db="EMBL/GenBank/DDBJ databases">
        <title>Metagenome-assembled genomes from swine fecal metagenomes.</title>
        <authorList>
            <person name="Holman D.B."/>
            <person name="Kommadath A."/>
        </authorList>
    </citation>
    <scope>NUCLEOTIDE SEQUENCE [LARGE SCALE GENOMIC DNA]</scope>
    <source>
        <strain evidence="5">SUG147</strain>
    </source>
</reference>
<dbReference type="SUPFAM" id="SSF69065">
    <property type="entry name" value="RNase III domain-like"/>
    <property type="match status" value="1"/>
</dbReference>
<evidence type="ECO:0000256" key="1">
    <source>
        <dbReference type="ARBA" id="ARBA00022722"/>
    </source>
</evidence>
<dbReference type="Proteomes" id="UP001139365">
    <property type="component" value="Unassembled WGS sequence"/>
</dbReference>
<dbReference type="GO" id="GO:0004525">
    <property type="term" value="F:ribonuclease III activity"/>
    <property type="evidence" value="ECO:0007669"/>
    <property type="project" value="InterPro"/>
</dbReference>
<keyword evidence="3" id="KW-0378">Hydrolase</keyword>